<feature type="transmembrane region" description="Helical" evidence="1">
    <location>
        <begin position="153"/>
        <end position="171"/>
    </location>
</feature>
<dbReference type="EMBL" id="JBHSOG010000047">
    <property type="protein sequence ID" value="MFC5770054.1"/>
    <property type="molecule type" value="Genomic_DNA"/>
</dbReference>
<feature type="domain" description="GYF" evidence="2">
    <location>
        <begin position="8"/>
        <end position="54"/>
    </location>
</feature>
<dbReference type="Pfam" id="PF14237">
    <property type="entry name" value="GYF_2"/>
    <property type="match status" value="1"/>
</dbReference>
<organism evidence="3 4">
    <name type="scientific">Thauera sinica</name>
    <dbReference type="NCBI Taxonomy" id="2665146"/>
    <lineage>
        <taxon>Bacteria</taxon>
        <taxon>Pseudomonadati</taxon>
        <taxon>Pseudomonadota</taxon>
        <taxon>Betaproteobacteria</taxon>
        <taxon>Rhodocyclales</taxon>
        <taxon>Zoogloeaceae</taxon>
        <taxon>Thauera</taxon>
    </lineage>
</organism>
<accession>A0ABW1ASL4</accession>
<evidence type="ECO:0000313" key="4">
    <source>
        <dbReference type="Proteomes" id="UP001595974"/>
    </source>
</evidence>
<dbReference type="InterPro" id="IPR025640">
    <property type="entry name" value="GYF_2"/>
</dbReference>
<comment type="caution">
    <text evidence="3">The sequence shown here is derived from an EMBL/GenBank/DDBJ whole genome shotgun (WGS) entry which is preliminary data.</text>
</comment>
<name>A0ABW1ASL4_9RHOO</name>
<keyword evidence="1" id="KW-0812">Transmembrane</keyword>
<protein>
    <submittedName>
        <fullName evidence="3">DUF4339 domain-containing protein</fullName>
    </submittedName>
</protein>
<sequence>MTEAAKDWYYALKGEQVGPVDLEQIKSLIAAGTITSQTHVWNGIGDWQVAHAVDVLASLFVHDKPNSPPPLHGTDIDNRYVWAVVAVPIVGTIVEILAGIELWWLFLAANIVCCVLDEKKLKAAGHQAPNSWTTFIVPVYLWKRAELLKHKKHYFWSWVAAFVVSILMSVGNNQGIIEESACSSVTELLAENLPFRAATCKAVTITDEVSSGFYKATATLDNGKDLRITIEEKGQNQIYVTIVGW</sequence>
<reference evidence="4" key="1">
    <citation type="journal article" date="2019" name="Int. J. Syst. Evol. Microbiol.">
        <title>The Global Catalogue of Microorganisms (GCM) 10K type strain sequencing project: providing services to taxonomists for standard genome sequencing and annotation.</title>
        <authorList>
            <consortium name="The Broad Institute Genomics Platform"/>
            <consortium name="The Broad Institute Genome Sequencing Center for Infectious Disease"/>
            <person name="Wu L."/>
            <person name="Ma J."/>
        </authorList>
    </citation>
    <scope>NUCLEOTIDE SEQUENCE [LARGE SCALE GENOMIC DNA]</scope>
    <source>
        <strain evidence="4">SHR3</strain>
    </source>
</reference>
<dbReference type="RefSeq" id="WP_096445222.1">
    <property type="nucleotide sequence ID" value="NZ_JBHSOG010000047.1"/>
</dbReference>
<keyword evidence="4" id="KW-1185">Reference proteome</keyword>
<keyword evidence="1" id="KW-1133">Transmembrane helix</keyword>
<evidence type="ECO:0000259" key="2">
    <source>
        <dbReference type="Pfam" id="PF14237"/>
    </source>
</evidence>
<keyword evidence="1" id="KW-0472">Membrane</keyword>
<dbReference type="Proteomes" id="UP001595974">
    <property type="component" value="Unassembled WGS sequence"/>
</dbReference>
<evidence type="ECO:0000313" key="3">
    <source>
        <dbReference type="EMBL" id="MFC5770054.1"/>
    </source>
</evidence>
<gene>
    <name evidence="3" type="ORF">ACFPTN_11775</name>
</gene>
<evidence type="ECO:0000256" key="1">
    <source>
        <dbReference type="SAM" id="Phobius"/>
    </source>
</evidence>
<feature type="transmembrane region" description="Helical" evidence="1">
    <location>
        <begin position="80"/>
        <end position="113"/>
    </location>
</feature>
<proteinExistence type="predicted"/>